<reference evidence="1" key="2">
    <citation type="journal article" date="2015" name="Data Brief">
        <title>Shoot transcriptome of the giant reed, Arundo donax.</title>
        <authorList>
            <person name="Barrero R.A."/>
            <person name="Guerrero F.D."/>
            <person name="Moolhuijzen P."/>
            <person name="Goolsby J.A."/>
            <person name="Tidwell J."/>
            <person name="Bellgard S.E."/>
            <person name="Bellgard M.I."/>
        </authorList>
    </citation>
    <scope>NUCLEOTIDE SEQUENCE</scope>
    <source>
        <tissue evidence="1">Shoot tissue taken approximately 20 cm above the soil surface</tissue>
    </source>
</reference>
<evidence type="ECO:0000313" key="1">
    <source>
        <dbReference type="EMBL" id="JAE22240.1"/>
    </source>
</evidence>
<organism evidence="1">
    <name type="scientific">Arundo donax</name>
    <name type="common">Giant reed</name>
    <name type="synonym">Donax arundinaceus</name>
    <dbReference type="NCBI Taxonomy" id="35708"/>
    <lineage>
        <taxon>Eukaryota</taxon>
        <taxon>Viridiplantae</taxon>
        <taxon>Streptophyta</taxon>
        <taxon>Embryophyta</taxon>
        <taxon>Tracheophyta</taxon>
        <taxon>Spermatophyta</taxon>
        <taxon>Magnoliopsida</taxon>
        <taxon>Liliopsida</taxon>
        <taxon>Poales</taxon>
        <taxon>Poaceae</taxon>
        <taxon>PACMAD clade</taxon>
        <taxon>Arundinoideae</taxon>
        <taxon>Arundineae</taxon>
        <taxon>Arundo</taxon>
    </lineage>
</organism>
<dbReference type="EMBL" id="GBRH01175656">
    <property type="protein sequence ID" value="JAE22240.1"/>
    <property type="molecule type" value="Transcribed_RNA"/>
</dbReference>
<name>A0A0A9GAX2_ARUDO</name>
<sequence length="55" mass="6476">MPTYSTLHRLTPSVYLRSKSFECYLTNLYQENDYRTASHTVWMLSLVIGSKNKCQ</sequence>
<reference evidence="1" key="1">
    <citation type="submission" date="2014-09" db="EMBL/GenBank/DDBJ databases">
        <authorList>
            <person name="Magalhaes I.L.F."/>
            <person name="Oliveira U."/>
            <person name="Santos F.R."/>
            <person name="Vidigal T.H.D.A."/>
            <person name="Brescovit A.D."/>
            <person name="Santos A.J."/>
        </authorList>
    </citation>
    <scope>NUCLEOTIDE SEQUENCE</scope>
    <source>
        <tissue evidence="1">Shoot tissue taken approximately 20 cm above the soil surface</tissue>
    </source>
</reference>
<proteinExistence type="predicted"/>
<protein>
    <submittedName>
        <fullName evidence="1">Uncharacterized protein</fullName>
    </submittedName>
</protein>
<dbReference type="AlphaFoldDB" id="A0A0A9GAX2"/>
<accession>A0A0A9GAX2</accession>